<evidence type="ECO:0000256" key="3">
    <source>
        <dbReference type="ARBA" id="ARBA00022692"/>
    </source>
</evidence>
<keyword evidence="5 10" id="KW-1133">Transmembrane helix</keyword>
<keyword evidence="8" id="KW-0325">Glycoprotein</keyword>
<evidence type="ECO:0000256" key="5">
    <source>
        <dbReference type="ARBA" id="ARBA00022989"/>
    </source>
</evidence>
<dbReference type="GO" id="GO:0005770">
    <property type="term" value="C:late endosome"/>
    <property type="evidence" value="ECO:0007669"/>
    <property type="project" value="TreeGrafter"/>
</dbReference>
<evidence type="ECO:0000256" key="4">
    <source>
        <dbReference type="ARBA" id="ARBA00022729"/>
    </source>
</evidence>
<feature type="chain" id="PRO_5014451052" evidence="11">
    <location>
        <begin position="23"/>
        <end position="333"/>
    </location>
</feature>
<dbReference type="Proteomes" id="UP000235672">
    <property type="component" value="Unassembled WGS sequence"/>
</dbReference>
<keyword evidence="14" id="KW-1185">Reference proteome</keyword>
<dbReference type="GO" id="GO:0010008">
    <property type="term" value="C:endosome membrane"/>
    <property type="evidence" value="ECO:0007669"/>
    <property type="project" value="UniProtKB-SubCell"/>
</dbReference>
<organism evidence="13 14">
    <name type="scientific">Hyaloscypha hepaticicola</name>
    <dbReference type="NCBI Taxonomy" id="2082293"/>
    <lineage>
        <taxon>Eukaryota</taxon>
        <taxon>Fungi</taxon>
        <taxon>Dikarya</taxon>
        <taxon>Ascomycota</taxon>
        <taxon>Pezizomycotina</taxon>
        <taxon>Leotiomycetes</taxon>
        <taxon>Helotiales</taxon>
        <taxon>Hyaloscyphaceae</taxon>
        <taxon>Hyaloscypha</taxon>
    </lineage>
</organism>
<evidence type="ECO:0000259" key="12">
    <source>
        <dbReference type="PROSITE" id="PS51914"/>
    </source>
</evidence>
<evidence type="ECO:0000256" key="6">
    <source>
        <dbReference type="ARBA" id="ARBA00023136"/>
    </source>
</evidence>
<evidence type="ECO:0000256" key="10">
    <source>
        <dbReference type="SAM" id="Phobius"/>
    </source>
</evidence>
<feature type="domain" description="MRH" evidence="12">
    <location>
        <begin position="34"/>
        <end position="219"/>
    </location>
</feature>
<dbReference type="PROSITE" id="PS51914">
    <property type="entry name" value="MRH"/>
    <property type="match status" value="1"/>
</dbReference>
<keyword evidence="6 10" id="KW-0472">Membrane</keyword>
<dbReference type="InterPro" id="IPR009011">
    <property type="entry name" value="Man6P_isomerase_rcpt-bd_dom_sf"/>
</dbReference>
<dbReference type="SMART" id="SM01404">
    <property type="entry name" value="CIMR"/>
    <property type="match status" value="1"/>
</dbReference>
<keyword evidence="13" id="KW-0675">Receptor</keyword>
<evidence type="ECO:0000256" key="7">
    <source>
        <dbReference type="ARBA" id="ARBA00023157"/>
    </source>
</evidence>
<name>A0A2J6QD02_9HELO</name>
<dbReference type="EMBL" id="KZ613473">
    <property type="protein sequence ID" value="PMD24151.1"/>
    <property type="molecule type" value="Genomic_DNA"/>
</dbReference>
<dbReference type="GO" id="GO:0007034">
    <property type="term" value="P:vacuolar transport"/>
    <property type="evidence" value="ECO:0007669"/>
    <property type="project" value="TreeGrafter"/>
</dbReference>
<sequence length="333" mass="36322">MHFPALPTILLLTFALRGGANAAASEDKKTPPAEPCTVASSATGSFYDLRSLAILPHTDDKKKTKGAKTDDWHVRGWDYQDGKANFTLNICAPVVDPIESAVGISNDRVKNISAYYTVGSKNYSIGQQSSNLTIRGRRLVLQYTGGSPCGRARNGRAIKDEEEEDDDKDKKGSRRKSTLISFHCDKDPLATQAIPTFVGTDPDECSYHFEVLSAAACVTAEPAKQTVGPGAVFAIIGAIAIIVYFLGGVFYQRNVAHARGWRQLPNYSMWAGIGSFVKDMFIIATSSCAHLLPSRRGYSALSISANGNSNGRGRHRNEDENRLIDQLDEEWDD</sequence>
<dbReference type="GO" id="GO:0000139">
    <property type="term" value="C:Golgi membrane"/>
    <property type="evidence" value="ECO:0007669"/>
    <property type="project" value="UniProtKB-SubCell"/>
</dbReference>
<evidence type="ECO:0000256" key="1">
    <source>
        <dbReference type="ARBA" id="ARBA00004308"/>
    </source>
</evidence>
<evidence type="ECO:0000256" key="2">
    <source>
        <dbReference type="ARBA" id="ARBA00022448"/>
    </source>
</evidence>
<dbReference type="OrthoDB" id="4504960at2759"/>
<comment type="subcellular location">
    <subcellularLocation>
        <location evidence="1">Endomembrane system</location>
    </subcellularLocation>
</comment>
<dbReference type="STRING" id="1745343.A0A2J6QD02"/>
<dbReference type="Pfam" id="PF02157">
    <property type="entry name" value="Man-6-P_recep"/>
    <property type="match status" value="1"/>
</dbReference>
<feature type="signal peptide" evidence="11">
    <location>
        <begin position="1"/>
        <end position="22"/>
    </location>
</feature>
<evidence type="ECO:0000256" key="9">
    <source>
        <dbReference type="SAM" id="MobiDB-lite"/>
    </source>
</evidence>
<dbReference type="PANTHER" id="PTHR15071">
    <property type="entry name" value="MANNOSE-6-PHOSPHATE RECEPTOR FAMILY MEMBER"/>
    <property type="match status" value="1"/>
</dbReference>
<dbReference type="AlphaFoldDB" id="A0A2J6QD02"/>
<dbReference type="PANTHER" id="PTHR15071:SF0">
    <property type="entry name" value="MANNOSE 6-PHOSPHATE RECEPTOR-LIKE PROTEIN 1"/>
    <property type="match status" value="1"/>
</dbReference>
<keyword evidence="2" id="KW-0813">Transport</keyword>
<keyword evidence="3 10" id="KW-0812">Transmembrane</keyword>
<protein>
    <submittedName>
        <fullName evidence="13">Mannose 6-phosphate receptor domain-containing protein</fullName>
    </submittedName>
</protein>
<evidence type="ECO:0000313" key="14">
    <source>
        <dbReference type="Proteomes" id="UP000235672"/>
    </source>
</evidence>
<feature type="transmembrane region" description="Helical" evidence="10">
    <location>
        <begin position="231"/>
        <end position="251"/>
    </location>
</feature>
<dbReference type="InterPro" id="IPR044865">
    <property type="entry name" value="MRH_dom"/>
</dbReference>
<feature type="compositionally biased region" description="Basic and acidic residues" evidence="9">
    <location>
        <begin position="316"/>
        <end position="325"/>
    </location>
</feature>
<evidence type="ECO:0000256" key="8">
    <source>
        <dbReference type="ARBA" id="ARBA00023180"/>
    </source>
</evidence>
<accession>A0A2J6QD02</accession>
<gene>
    <name evidence="13" type="ORF">NA56DRAFT_621464</name>
</gene>
<reference evidence="13 14" key="1">
    <citation type="submission" date="2016-05" db="EMBL/GenBank/DDBJ databases">
        <title>A degradative enzymes factory behind the ericoid mycorrhizal symbiosis.</title>
        <authorList>
            <consortium name="DOE Joint Genome Institute"/>
            <person name="Martino E."/>
            <person name="Morin E."/>
            <person name="Grelet G."/>
            <person name="Kuo A."/>
            <person name="Kohler A."/>
            <person name="Daghino S."/>
            <person name="Barry K."/>
            <person name="Choi C."/>
            <person name="Cichocki N."/>
            <person name="Clum A."/>
            <person name="Copeland A."/>
            <person name="Hainaut M."/>
            <person name="Haridas S."/>
            <person name="Labutti K."/>
            <person name="Lindquist E."/>
            <person name="Lipzen A."/>
            <person name="Khouja H.-R."/>
            <person name="Murat C."/>
            <person name="Ohm R."/>
            <person name="Olson A."/>
            <person name="Spatafora J."/>
            <person name="Veneault-Fourrey C."/>
            <person name="Henrissat B."/>
            <person name="Grigoriev I."/>
            <person name="Martin F."/>
            <person name="Perotto S."/>
        </authorList>
    </citation>
    <scope>NUCLEOTIDE SEQUENCE [LARGE SCALE GENOMIC DNA]</scope>
    <source>
        <strain evidence="13 14">UAMH 7357</strain>
    </source>
</reference>
<dbReference type="Gene3D" id="2.70.130.10">
    <property type="entry name" value="Mannose-6-phosphate receptor binding domain"/>
    <property type="match status" value="1"/>
</dbReference>
<dbReference type="InterPro" id="IPR028927">
    <property type="entry name" value="Man-6-P_rcpt"/>
</dbReference>
<keyword evidence="4 11" id="KW-0732">Signal</keyword>
<dbReference type="FunFam" id="2.70.130.10:FF:000024">
    <property type="entry name" value="Putative vacuolar sorting receptor"/>
    <property type="match status" value="1"/>
</dbReference>
<keyword evidence="7" id="KW-1015">Disulfide bond</keyword>
<proteinExistence type="predicted"/>
<evidence type="ECO:0000256" key="11">
    <source>
        <dbReference type="SAM" id="SignalP"/>
    </source>
</evidence>
<dbReference type="SUPFAM" id="SSF50911">
    <property type="entry name" value="Mannose 6-phosphate receptor domain"/>
    <property type="match status" value="1"/>
</dbReference>
<feature type="region of interest" description="Disordered" evidence="9">
    <location>
        <begin position="308"/>
        <end position="333"/>
    </location>
</feature>
<evidence type="ECO:0000313" key="13">
    <source>
        <dbReference type="EMBL" id="PMD24151.1"/>
    </source>
</evidence>
<feature type="region of interest" description="Disordered" evidence="9">
    <location>
        <begin position="146"/>
        <end position="174"/>
    </location>
</feature>